<dbReference type="EMBL" id="OU900095">
    <property type="protein sequence ID" value="CAG9858985.1"/>
    <property type="molecule type" value="Genomic_DNA"/>
</dbReference>
<comment type="subunit">
    <text evidence="8">Heterodimer with CENPX, sometimes called MHF; this interaction stabilizes both partners. MHF heterodimers can assemble to form tetrameric structures. MHF also coassemble with CENPT-CENPW heterodimers at centromeres to form the tetrameric CENP-T-W-S-X complex. Forms a discrete complex with FANCM and CENPX, called FANCM-MHF; this interaction, probably mediated by direct binding between CENPS and FANCM, leads to synergistic activation of double-stranded DNA binding and strongly stimulates FANCM-mediated DNA remodeling. Recruited by FANCM to the Fanconi anemia (FA) core complex, which consists of CENPS, CENPX, FANCA, FANCB, FANCC, FANCE, FANCF, FANCG, FANCL, FANCM, FAAP24 and FAAP100. The FA core complex associates with Bloom syndrome (BLM) complex, which consists of at least BLM, DNA topoisomerase 3-alpha (TOP3A), RMI1/BLAP75, RPA1/RPA70 and RPA2/RPA32. The super complex between FA and BLM is called BRAFT.</text>
</comment>
<accession>A0A9N9XRB2</accession>
<dbReference type="Pfam" id="PF09415">
    <property type="entry name" value="CENP-X"/>
    <property type="match status" value="1"/>
</dbReference>
<dbReference type="GO" id="GO:0003677">
    <property type="term" value="F:DNA binding"/>
    <property type="evidence" value="ECO:0007669"/>
    <property type="project" value="UniProtKB-KW"/>
</dbReference>
<organism evidence="9 10">
    <name type="scientific">Phyllotreta striolata</name>
    <name type="common">Striped flea beetle</name>
    <name type="synonym">Crioceris striolata</name>
    <dbReference type="NCBI Taxonomy" id="444603"/>
    <lineage>
        <taxon>Eukaryota</taxon>
        <taxon>Metazoa</taxon>
        <taxon>Ecdysozoa</taxon>
        <taxon>Arthropoda</taxon>
        <taxon>Hexapoda</taxon>
        <taxon>Insecta</taxon>
        <taxon>Pterygota</taxon>
        <taxon>Neoptera</taxon>
        <taxon>Endopterygota</taxon>
        <taxon>Coleoptera</taxon>
        <taxon>Polyphaga</taxon>
        <taxon>Cucujiformia</taxon>
        <taxon>Chrysomeloidea</taxon>
        <taxon>Chrysomelidae</taxon>
        <taxon>Galerucinae</taxon>
        <taxon>Alticini</taxon>
        <taxon>Phyllotreta</taxon>
    </lineage>
</organism>
<comment type="subcellular location">
    <subcellularLocation>
        <location evidence="1">Nucleus</location>
    </subcellularLocation>
</comment>
<keyword evidence="10" id="KW-1185">Reference proteome</keyword>
<dbReference type="Proteomes" id="UP001153712">
    <property type="component" value="Chromosome 2"/>
</dbReference>
<dbReference type="PANTHER" id="PTHR28680">
    <property type="entry name" value="CENTROMERE PROTEIN X"/>
    <property type="match status" value="1"/>
</dbReference>
<evidence type="ECO:0000256" key="5">
    <source>
        <dbReference type="ARBA" id="ARBA00023125"/>
    </source>
</evidence>
<evidence type="ECO:0000256" key="6">
    <source>
        <dbReference type="ARBA" id="ARBA00023204"/>
    </source>
</evidence>
<keyword evidence="7" id="KW-0539">Nucleus</keyword>
<evidence type="ECO:0000256" key="4">
    <source>
        <dbReference type="ARBA" id="ARBA00022763"/>
    </source>
</evidence>
<comment type="similarity">
    <text evidence="2">Belongs to the CENP-X/MHF2 family.</text>
</comment>
<dbReference type="InterPro" id="IPR009072">
    <property type="entry name" value="Histone-fold"/>
</dbReference>
<dbReference type="CDD" id="cd22921">
    <property type="entry name" value="HFD_CENP-X"/>
    <property type="match status" value="1"/>
</dbReference>
<evidence type="ECO:0000256" key="7">
    <source>
        <dbReference type="ARBA" id="ARBA00023242"/>
    </source>
</evidence>
<dbReference type="GO" id="GO:0046982">
    <property type="term" value="F:protein heterodimerization activity"/>
    <property type="evidence" value="ECO:0007669"/>
    <property type="project" value="InterPro"/>
</dbReference>
<evidence type="ECO:0000256" key="1">
    <source>
        <dbReference type="ARBA" id="ARBA00004123"/>
    </source>
</evidence>
<sequence>MEEEEVILVKTPLDSVQTTFKHDIIKEVLKTKFNNPKNKIADDVIELVSEIAKILVTEAAVRSIKQAKAECRNAVTLEHVETILPQLILDFP</sequence>
<protein>
    <recommendedName>
        <fullName evidence="3">Centromere protein X</fullName>
    </recommendedName>
</protein>
<reference evidence="9" key="1">
    <citation type="submission" date="2022-01" db="EMBL/GenBank/DDBJ databases">
        <authorList>
            <person name="King R."/>
        </authorList>
    </citation>
    <scope>NUCLEOTIDE SEQUENCE</scope>
</reference>
<keyword evidence="6" id="KW-0234">DNA repair</keyword>
<keyword evidence="4" id="KW-0227">DNA damage</keyword>
<evidence type="ECO:0000256" key="3">
    <source>
        <dbReference type="ARBA" id="ARBA00016388"/>
    </source>
</evidence>
<evidence type="ECO:0000313" key="9">
    <source>
        <dbReference type="EMBL" id="CAG9858985.1"/>
    </source>
</evidence>
<dbReference type="Gene3D" id="6.10.130.30">
    <property type="match status" value="1"/>
</dbReference>
<dbReference type="GO" id="GO:0043240">
    <property type="term" value="C:Fanconi anaemia nuclear complex"/>
    <property type="evidence" value="ECO:0007669"/>
    <property type="project" value="TreeGrafter"/>
</dbReference>
<dbReference type="AlphaFoldDB" id="A0A9N9XRB2"/>
<dbReference type="GO" id="GO:0000712">
    <property type="term" value="P:resolution of meiotic recombination intermediates"/>
    <property type="evidence" value="ECO:0007669"/>
    <property type="project" value="TreeGrafter"/>
</dbReference>
<gene>
    <name evidence="9" type="ORF">PHYEVI_LOCUS5371</name>
</gene>
<dbReference type="GO" id="GO:0051382">
    <property type="term" value="P:kinetochore assembly"/>
    <property type="evidence" value="ECO:0007669"/>
    <property type="project" value="InterPro"/>
</dbReference>
<dbReference type="GO" id="GO:0031297">
    <property type="term" value="P:replication fork processing"/>
    <property type="evidence" value="ECO:0007669"/>
    <property type="project" value="TreeGrafter"/>
</dbReference>
<dbReference type="OrthoDB" id="2500381at2759"/>
<proteinExistence type="inferred from homology"/>
<evidence type="ECO:0000256" key="8">
    <source>
        <dbReference type="ARBA" id="ARBA00047146"/>
    </source>
</evidence>
<evidence type="ECO:0000256" key="2">
    <source>
        <dbReference type="ARBA" id="ARBA00009359"/>
    </source>
</evidence>
<dbReference type="GO" id="GO:0071821">
    <property type="term" value="C:FANCM-MHF complex"/>
    <property type="evidence" value="ECO:0007669"/>
    <property type="project" value="TreeGrafter"/>
</dbReference>
<dbReference type="GO" id="GO:0006281">
    <property type="term" value="P:DNA repair"/>
    <property type="evidence" value="ECO:0007669"/>
    <property type="project" value="UniProtKB-KW"/>
</dbReference>
<dbReference type="InterPro" id="IPR018552">
    <property type="entry name" value="CENP-X"/>
</dbReference>
<dbReference type="SUPFAM" id="SSF47113">
    <property type="entry name" value="Histone-fold"/>
    <property type="match status" value="1"/>
</dbReference>
<dbReference type="PANTHER" id="PTHR28680:SF1">
    <property type="entry name" value="CENTROMERE PROTEIN X"/>
    <property type="match status" value="1"/>
</dbReference>
<name>A0A9N9XRB2_PHYSR</name>
<keyword evidence="5" id="KW-0238">DNA-binding</keyword>
<evidence type="ECO:0000313" key="10">
    <source>
        <dbReference type="Proteomes" id="UP001153712"/>
    </source>
</evidence>